<sequence length="159" mass="18491">MSLTAQQALKKLPQKLQNFFTRYPPAPFKKYASTPTSTTADDANPFLPNIHPVTNKTHNPIYSMRRQSDLYKLAYKFGVSDLLPALNNGKMFFQEKYDNKKPLRGVVNPKGHIWERTLEARKAAIQEAVSKADDILVEHRGMKYKRRLERRKTEQKTWV</sequence>
<dbReference type="OrthoDB" id="18529at2759"/>
<gene>
    <name evidence="2" type="primary">MRPL25</name>
    <name evidence="2" type="ORF">ATY40_BA7504679</name>
</gene>
<feature type="domain" description="Large ribosomal subunit protein mL59" evidence="1">
    <location>
        <begin position="14"/>
        <end position="140"/>
    </location>
</feature>
<reference evidence="2 3" key="1">
    <citation type="submission" date="2016-02" db="EMBL/GenBank/DDBJ databases">
        <title>Comparative genomic and transcriptomic foundation for Pichia pastoris.</title>
        <authorList>
            <person name="Love K.R."/>
            <person name="Shah K.A."/>
            <person name="Whittaker C.A."/>
            <person name="Wu J."/>
            <person name="Bartlett M.C."/>
            <person name="Ma D."/>
            <person name="Leeson R.L."/>
            <person name="Priest M."/>
            <person name="Young S.K."/>
            <person name="Love J.C."/>
        </authorList>
    </citation>
    <scope>NUCLEOTIDE SEQUENCE [LARGE SCALE GENOMIC DNA]</scope>
    <source>
        <strain evidence="2 3">ATCC 28485</strain>
    </source>
</reference>
<dbReference type="AlphaFoldDB" id="A0A1B2JIJ2"/>
<evidence type="ECO:0000259" key="1">
    <source>
        <dbReference type="Pfam" id="PF18126"/>
    </source>
</evidence>
<dbReference type="GO" id="GO:0005762">
    <property type="term" value="C:mitochondrial large ribosomal subunit"/>
    <property type="evidence" value="ECO:0007669"/>
    <property type="project" value="InterPro"/>
</dbReference>
<dbReference type="GO" id="GO:0003735">
    <property type="term" value="F:structural constituent of ribosome"/>
    <property type="evidence" value="ECO:0007669"/>
    <property type="project" value="InterPro"/>
</dbReference>
<protein>
    <submittedName>
        <fullName evidence="2">BA75_04679T0</fullName>
    </submittedName>
</protein>
<name>A0A1B2JIJ2_PICPA</name>
<dbReference type="PANTHER" id="PTHR28041:SF1">
    <property type="entry name" value="LARGE RIBOSOMAL SUBUNIT PROTEIN ML59"/>
    <property type="match status" value="1"/>
</dbReference>
<proteinExistence type="predicted"/>
<dbReference type="Proteomes" id="UP000094565">
    <property type="component" value="Chromosome 4"/>
</dbReference>
<evidence type="ECO:0000313" key="3">
    <source>
        <dbReference type="Proteomes" id="UP000094565"/>
    </source>
</evidence>
<evidence type="ECO:0000313" key="2">
    <source>
        <dbReference type="EMBL" id="ANZ77864.1"/>
    </source>
</evidence>
<dbReference type="Pfam" id="PF18126">
    <property type="entry name" value="Mitoc_mL59"/>
    <property type="match status" value="1"/>
</dbReference>
<organism evidence="2 3">
    <name type="scientific">Komagataella pastoris</name>
    <name type="common">Yeast</name>
    <name type="synonym">Pichia pastoris</name>
    <dbReference type="NCBI Taxonomy" id="4922"/>
    <lineage>
        <taxon>Eukaryota</taxon>
        <taxon>Fungi</taxon>
        <taxon>Dikarya</taxon>
        <taxon>Ascomycota</taxon>
        <taxon>Saccharomycotina</taxon>
        <taxon>Pichiomycetes</taxon>
        <taxon>Pichiales</taxon>
        <taxon>Pichiaceae</taxon>
        <taxon>Komagataella</taxon>
    </lineage>
</organism>
<dbReference type="PANTHER" id="PTHR28041">
    <property type="entry name" value="54S RIBOSOMAL PROTEIN L25, MITOCHONDRIAL"/>
    <property type="match status" value="1"/>
</dbReference>
<dbReference type="InterPro" id="IPR037507">
    <property type="entry name" value="Ribosomal_mL59"/>
</dbReference>
<dbReference type="EMBL" id="CP014587">
    <property type="protein sequence ID" value="ANZ77864.1"/>
    <property type="molecule type" value="Genomic_DNA"/>
</dbReference>
<keyword evidence="3" id="KW-1185">Reference proteome</keyword>
<dbReference type="InterPro" id="IPR040922">
    <property type="entry name" value="Ribosomal_mL59_dom"/>
</dbReference>
<accession>A0A1B2JIJ2</accession>